<dbReference type="Proteomes" id="UP000220927">
    <property type="component" value="Chromosome"/>
</dbReference>
<organism evidence="3 4">
    <name type="scientific">Rhizobium acidisoli</name>
    <dbReference type="NCBI Taxonomy" id="1538158"/>
    <lineage>
        <taxon>Bacteria</taxon>
        <taxon>Pseudomonadati</taxon>
        <taxon>Pseudomonadota</taxon>
        <taxon>Alphaproteobacteria</taxon>
        <taxon>Hyphomicrobiales</taxon>
        <taxon>Rhizobiaceae</taxon>
        <taxon>Rhizobium/Agrobacterium group</taxon>
        <taxon>Rhizobium</taxon>
    </lineage>
</organism>
<evidence type="ECO:0000313" key="3">
    <source>
        <dbReference type="EMBL" id="QAS80177.1"/>
    </source>
</evidence>
<evidence type="ECO:0000313" key="4">
    <source>
        <dbReference type="Proteomes" id="UP000220927"/>
    </source>
</evidence>
<feature type="transmembrane region" description="Helical" evidence="2">
    <location>
        <begin position="58"/>
        <end position="80"/>
    </location>
</feature>
<dbReference type="RefSeq" id="WP_054182318.1">
    <property type="nucleotide sequence ID" value="NZ_CP034998.1"/>
</dbReference>
<evidence type="ECO:0000256" key="2">
    <source>
        <dbReference type="SAM" id="Phobius"/>
    </source>
</evidence>
<proteinExistence type="predicted"/>
<feature type="compositionally biased region" description="Acidic residues" evidence="1">
    <location>
        <begin position="1"/>
        <end position="11"/>
    </location>
</feature>
<sequence length="116" mass="12312">MSDDIEFEVEEAPAGPLSARAEQEAQQFQRQPPKPNTAMIPLWKNGHLAFNPESSVSIFALIALVLLLLTVLISTFVGIWVGDTQWMAALANALGHAVTGVVGAIVGSSVAKKSND</sequence>
<keyword evidence="2" id="KW-0812">Transmembrane</keyword>
<gene>
    <name evidence="3" type="ORF">CO657_19805</name>
</gene>
<evidence type="ECO:0000256" key="1">
    <source>
        <dbReference type="SAM" id="MobiDB-lite"/>
    </source>
</evidence>
<keyword evidence="2" id="KW-1133">Transmembrane helix</keyword>
<accession>A0AAE5WQQ7</accession>
<keyword evidence="2" id="KW-0472">Membrane</keyword>
<keyword evidence="4" id="KW-1185">Reference proteome</keyword>
<protein>
    <submittedName>
        <fullName evidence="3">Uncharacterized protein</fullName>
    </submittedName>
</protein>
<dbReference type="EMBL" id="CP034998">
    <property type="protein sequence ID" value="QAS80177.1"/>
    <property type="molecule type" value="Genomic_DNA"/>
</dbReference>
<name>A0AAE5WQQ7_9HYPH</name>
<reference evidence="3 4" key="1">
    <citation type="submission" date="2019-01" db="EMBL/GenBank/DDBJ databases">
        <title>Genomic insights into the origins and evolution of symbiotic genes in the Phaseolus vulgaris microsymbionts.</title>
        <authorList>
            <person name="Tong W."/>
        </authorList>
    </citation>
    <scope>NUCLEOTIDE SEQUENCE [LARGE SCALE GENOMIC DNA]</scope>
    <source>
        <strain evidence="3 4">FH23</strain>
    </source>
</reference>
<feature type="region of interest" description="Disordered" evidence="1">
    <location>
        <begin position="1"/>
        <end position="36"/>
    </location>
</feature>
<feature type="transmembrane region" description="Helical" evidence="2">
    <location>
        <begin position="86"/>
        <end position="111"/>
    </location>
</feature>
<dbReference type="AlphaFoldDB" id="A0AAE5WQQ7"/>
<dbReference type="KEGG" id="rad:CO657_19805"/>